<protein>
    <recommendedName>
        <fullName evidence="2">UBX domain-containing protein</fullName>
    </recommendedName>
</protein>
<dbReference type="Pfam" id="PF00789">
    <property type="entry name" value="UBX"/>
    <property type="match status" value="1"/>
</dbReference>
<organism evidence="3 4">
    <name type="scientific">Tritrichomonas foetus</name>
    <dbReference type="NCBI Taxonomy" id="1144522"/>
    <lineage>
        <taxon>Eukaryota</taxon>
        <taxon>Metamonada</taxon>
        <taxon>Parabasalia</taxon>
        <taxon>Tritrichomonadida</taxon>
        <taxon>Tritrichomonadidae</taxon>
        <taxon>Tritrichomonas</taxon>
    </lineage>
</organism>
<evidence type="ECO:0000259" key="2">
    <source>
        <dbReference type="PROSITE" id="PS50033"/>
    </source>
</evidence>
<accession>A0A1J4KID9</accession>
<gene>
    <name evidence="3" type="ORF">TRFO_19931</name>
</gene>
<dbReference type="CDD" id="cd01767">
    <property type="entry name" value="UBX"/>
    <property type="match status" value="1"/>
</dbReference>
<reference evidence="3" key="1">
    <citation type="submission" date="2016-10" db="EMBL/GenBank/DDBJ databases">
        <authorList>
            <person name="Benchimol M."/>
            <person name="Almeida L.G."/>
            <person name="Vasconcelos A.T."/>
            <person name="Perreira-Neves A."/>
            <person name="Rosa I.A."/>
            <person name="Tasca T."/>
            <person name="Bogo M.R."/>
            <person name="de Souza W."/>
        </authorList>
    </citation>
    <scope>NUCLEOTIDE SEQUENCE [LARGE SCALE GENOMIC DNA]</scope>
    <source>
        <strain evidence="3">K</strain>
    </source>
</reference>
<dbReference type="Proteomes" id="UP000179807">
    <property type="component" value="Unassembled WGS sequence"/>
</dbReference>
<keyword evidence="4" id="KW-1185">Reference proteome</keyword>
<dbReference type="PANTHER" id="PTHR23322:SF93">
    <property type="entry name" value="UBX DOMAIN-CONTAINING PROTEIN 8"/>
    <property type="match status" value="1"/>
</dbReference>
<dbReference type="VEuPathDB" id="TrichDB:TRFO_19931"/>
<feature type="domain" description="UBX" evidence="2">
    <location>
        <begin position="245"/>
        <end position="323"/>
    </location>
</feature>
<evidence type="ECO:0000313" key="4">
    <source>
        <dbReference type="Proteomes" id="UP000179807"/>
    </source>
</evidence>
<dbReference type="RefSeq" id="XP_068363848.1">
    <property type="nucleotide sequence ID" value="XM_068501101.1"/>
</dbReference>
<comment type="caution">
    <text evidence="3">The sequence shown here is derived from an EMBL/GenBank/DDBJ whole genome shotgun (WGS) entry which is preliminary data.</text>
</comment>
<dbReference type="EMBL" id="MLAK01000604">
    <property type="protein sequence ID" value="OHT10712.1"/>
    <property type="molecule type" value="Genomic_DNA"/>
</dbReference>
<dbReference type="InterPro" id="IPR001012">
    <property type="entry name" value="UBX_dom"/>
</dbReference>
<dbReference type="AlphaFoldDB" id="A0A1J4KID9"/>
<dbReference type="PANTHER" id="PTHR23322">
    <property type="entry name" value="FAS-ASSOCIATED PROTEIN"/>
    <property type="match status" value="1"/>
</dbReference>
<dbReference type="PROSITE" id="PS50033">
    <property type="entry name" value="UBX"/>
    <property type="match status" value="1"/>
</dbReference>
<sequence>MSANEMRKSWENNFINAGLDVREMYTMSEDQFNSTCQFLIDSGFPRPVGEQAKNKDRKEWENAFREIGVSPNEMYSMPESDFLSSCQFIVDSGIYSPGTSNDSDLAKAISASMDDLSNNANNNSNEKLPVPTSEDEELARELQEQEYQGISNPINPPEQNDNPAPPPPPSYNNYMPSRTVSGQIRNEQNEEFIRAEFEMRQREEANRRKQEENERRAREEAVAQKSRIEKNKSELKTALQNLGPEPANGVTICIVFPSGNRIMRKFDKTHLCDELFTFVSGQDELFDDDDGPIPYTLMQPGVPIERGKTFEEVGITRRSMVNVDFD</sequence>
<feature type="region of interest" description="Disordered" evidence="1">
    <location>
        <begin position="201"/>
        <end position="228"/>
    </location>
</feature>
<dbReference type="Gene3D" id="3.10.20.90">
    <property type="entry name" value="Phosphatidylinositol 3-kinase Catalytic Subunit, Chain A, domain 1"/>
    <property type="match status" value="1"/>
</dbReference>
<feature type="region of interest" description="Disordered" evidence="1">
    <location>
        <begin position="116"/>
        <end position="172"/>
    </location>
</feature>
<dbReference type="GeneID" id="94835805"/>
<evidence type="ECO:0000313" key="3">
    <source>
        <dbReference type="EMBL" id="OHT10712.1"/>
    </source>
</evidence>
<dbReference type="SUPFAM" id="SSF54236">
    <property type="entry name" value="Ubiquitin-like"/>
    <property type="match status" value="1"/>
</dbReference>
<dbReference type="InterPro" id="IPR029071">
    <property type="entry name" value="Ubiquitin-like_domsf"/>
</dbReference>
<dbReference type="InterPro" id="IPR050730">
    <property type="entry name" value="UBX_domain-protein"/>
</dbReference>
<proteinExistence type="predicted"/>
<name>A0A1J4KID9_9EUKA</name>
<feature type="compositionally biased region" description="Low complexity" evidence="1">
    <location>
        <begin position="116"/>
        <end position="125"/>
    </location>
</feature>
<dbReference type="GO" id="GO:0043130">
    <property type="term" value="F:ubiquitin binding"/>
    <property type="evidence" value="ECO:0007669"/>
    <property type="project" value="TreeGrafter"/>
</dbReference>
<evidence type="ECO:0000256" key="1">
    <source>
        <dbReference type="SAM" id="MobiDB-lite"/>
    </source>
</evidence>